<sequence length="727" mass="82867">MIQRMGFCDKWRKWIGECLRTSLVSVLVNGSPTKQFSVSKGLRQGDPLSPFLFLIIAEGLNGLVSNATQKGLLEGVEVGSRGLKLSHLQFADDTILFGEATEKNVLAMKGILRAFEIVSGLKVSFNKSQLMGICVQEEWLDRMAWLLCCKKGSMPFKYLGIPIGGNPRRIAFWKPLLETFNKKLHTWQGRFLSLGGRITLINSVLSNLPVFWMSLYLVSKGMILLIDKIHRRFLWEGSEGGKRVNWVNWVNWGQVCKGKESCGLGVKDLRKFNVALLGKWWGRLMSEGKGLWKTVICEKYGRVGESTYNMLRGGIQFGSTWWRDICRVNQAVGDNRGWLTNGLKINVGEGAGVSFWWDEWGEGESLANKFPRLYSLSIGKNNSISQMGGWQNASWVWKLMWKRSLHSWEMQEGKGRMGVHMVCHNMDNMANKKREGIQKKGNRQKKNARAGSGKLSKVYYVGRRKNKEYTTIRLDEAYVECGDDQLLLDEFPDECVPQEEVDAILSFCHDKEAGGHFGASKTASKVLQCGFYWPSLFKYAYAYGIDFMSPFPSFFGKEHILVAVDYVSKWVNAIACPTNDARVVVKFLKSNIFTRFGTPRAVVSDGGKHFCNKQYENLLAKYGVTHKIATPYHPQTSGQVEVSNRKLKRILEKIVNLSRKDWSLKLDDALWAYRTAYKTPIDMSPYRLVFGKTCHIPVEREHKAYWTTKYLNFDLKDAGEHRKLQLN</sequence>
<dbReference type="SUPFAM" id="SSF53098">
    <property type="entry name" value="Ribonuclease H-like"/>
    <property type="match status" value="1"/>
</dbReference>
<name>A0AAV5M574_9ROSI</name>
<feature type="domain" description="Integrase catalytic" evidence="2">
    <location>
        <begin position="530"/>
        <end position="693"/>
    </location>
</feature>
<evidence type="ECO:0000313" key="4">
    <source>
        <dbReference type="Proteomes" id="UP001054252"/>
    </source>
</evidence>
<dbReference type="PANTHER" id="PTHR33116">
    <property type="entry name" value="REVERSE TRANSCRIPTASE ZINC-BINDING DOMAIN-CONTAINING PROTEIN-RELATED-RELATED"/>
    <property type="match status" value="1"/>
</dbReference>
<dbReference type="Pfam" id="PF00665">
    <property type="entry name" value="rve"/>
    <property type="match status" value="1"/>
</dbReference>
<dbReference type="Proteomes" id="UP001054252">
    <property type="component" value="Unassembled WGS sequence"/>
</dbReference>
<comment type="caution">
    <text evidence="3">The sequence shown here is derived from an EMBL/GenBank/DDBJ whole genome shotgun (WGS) entry which is preliminary data.</text>
</comment>
<dbReference type="PROSITE" id="PS50878">
    <property type="entry name" value="RT_POL"/>
    <property type="match status" value="1"/>
</dbReference>
<dbReference type="InterPro" id="IPR001584">
    <property type="entry name" value="Integrase_cat-core"/>
</dbReference>
<dbReference type="PROSITE" id="PS50994">
    <property type="entry name" value="INTEGRASE"/>
    <property type="match status" value="1"/>
</dbReference>
<evidence type="ECO:0000313" key="3">
    <source>
        <dbReference type="EMBL" id="GKV44612.1"/>
    </source>
</evidence>
<dbReference type="InterPro" id="IPR000477">
    <property type="entry name" value="RT_dom"/>
</dbReference>
<evidence type="ECO:0008006" key="5">
    <source>
        <dbReference type="Google" id="ProtNLM"/>
    </source>
</evidence>
<feature type="domain" description="Reverse transcriptase" evidence="1">
    <location>
        <begin position="1"/>
        <end position="163"/>
    </location>
</feature>
<evidence type="ECO:0000259" key="2">
    <source>
        <dbReference type="PROSITE" id="PS50994"/>
    </source>
</evidence>
<dbReference type="GO" id="GO:0003676">
    <property type="term" value="F:nucleic acid binding"/>
    <property type="evidence" value="ECO:0007669"/>
    <property type="project" value="InterPro"/>
</dbReference>
<reference evidence="3 4" key="1">
    <citation type="journal article" date="2021" name="Commun. Biol.">
        <title>The genome of Shorea leprosula (Dipterocarpaceae) highlights the ecological relevance of drought in aseasonal tropical rainforests.</title>
        <authorList>
            <person name="Ng K.K.S."/>
            <person name="Kobayashi M.J."/>
            <person name="Fawcett J.A."/>
            <person name="Hatakeyama M."/>
            <person name="Paape T."/>
            <person name="Ng C.H."/>
            <person name="Ang C.C."/>
            <person name="Tnah L.H."/>
            <person name="Lee C.T."/>
            <person name="Nishiyama T."/>
            <person name="Sese J."/>
            <person name="O'Brien M.J."/>
            <person name="Copetti D."/>
            <person name="Mohd Noor M.I."/>
            <person name="Ong R.C."/>
            <person name="Putra M."/>
            <person name="Sireger I.Z."/>
            <person name="Indrioko S."/>
            <person name="Kosugi Y."/>
            <person name="Izuno A."/>
            <person name="Isagi Y."/>
            <person name="Lee S.L."/>
            <person name="Shimizu K.K."/>
        </authorList>
    </citation>
    <scope>NUCLEOTIDE SEQUENCE [LARGE SCALE GENOMIC DNA]</scope>
    <source>
        <strain evidence="3">214</strain>
    </source>
</reference>
<dbReference type="Pfam" id="PF00078">
    <property type="entry name" value="RVT_1"/>
    <property type="match status" value="1"/>
</dbReference>
<dbReference type="GO" id="GO:0015074">
    <property type="term" value="P:DNA integration"/>
    <property type="evidence" value="ECO:0007669"/>
    <property type="project" value="InterPro"/>
</dbReference>
<dbReference type="InterPro" id="IPR041588">
    <property type="entry name" value="Integrase_H2C2"/>
</dbReference>
<keyword evidence="4" id="KW-1185">Reference proteome</keyword>
<gene>
    <name evidence="3" type="ORF">SLEP1_g51776</name>
</gene>
<dbReference type="Gene3D" id="3.30.420.10">
    <property type="entry name" value="Ribonuclease H-like superfamily/Ribonuclease H"/>
    <property type="match status" value="1"/>
</dbReference>
<evidence type="ECO:0000259" key="1">
    <source>
        <dbReference type="PROSITE" id="PS50878"/>
    </source>
</evidence>
<dbReference type="EMBL" id="BPVZ01000183">
    <property type="protein sequence ID" value="GKV44612.1"/>
    <property type="molecule type" value="Genomic_DNA"/>
</dbReference>
<dbReference type="Gene3D" id="1.10.340.70">
    <property type="match status" value="1"/>
</dbReference>
<dbReference type="AlphaFoldDB" id="A0AAV5M574"/>
<dbReference type="InterPro" id="IPR036397">
    <property type="entry name" value="RNaseH_sf"/>
</dbReference>
<organism evidence="3 4">
    <name type="scientific">Rubroshorea leprosula</name>
    <dbReference type="NCBI Taxonomy" id="152421"/>
    <lineage>
        <taxon>Eukaryota</taxon>
        <taxon>Viridiplantae</taxon>
        <taxon>Streptophyta</taxon>
        <taxon>Embryophyta</taxon>
        <taxon>Tracheophyta</taxon>
        <taxon>Spermatophyta</taxon>
        <taxon>Magnoliopsida</taxon>
        <taxon>eudicotyledons</taxon>
        <taxon>Gunneridae</taxon>
        <taxon>Pentapetalae</taxon>
        <taxon>rosids</taxon>
        <taxon>malvids</taxon>
        <taxon>Malvales</taxon>
        <taxon>Dipterocarpaceae</taxon>
        <taxon>Rubroshorea</taxon>
    </lineage>
</organism>
<protein>
    <recommendedName>
        <fullName evidence="5">Integrase catalytic domain-containing protein</fullName>
    </recommendedName>
</protein>
<proteinExistence type="predicted"/>
<accession>A0AAV5M574</accession>
<dbReference type="Pfam" id="PF17921">
    <property type="entry name" value="Integrase_H2C2"/>
    <property type="match status" value="1"/>
</dbReference>
<dbReference type="InterPro" id="IPR012337">
    <property type="entry name" value="RNaseH-like_sf"/>
</dbReference>
<dbReference type="PANTHER" id="PTHR33116:SF78">
    <property type="entry name" value="OS12G0587133 PROTEIN"/>
    <property type="match status" value="1"/>
</dbReference>